<organism evidence="2 3">
    <name type="scientific">Halanaerobium congolense</name>
    <dbReference type="NCBI Taxonomy" id="54121"/>
    <lineage>
        <taxon>Bacteria</taxon>
        <taxon>Bacillati</taxon>
        <taxon>Bacillota</taxon>
        <taxon>Clostridia</taxon>
        <taxon>Halanaerobiales</taxon>
        <taxon>Halanaerobiaceae</taxon>
        <taxon>Halanaerobium</taxon>
    </lineage>
</organism>
<dbReference type="AlphaFoldDB" id="A0A4R7DUZ2"/>
<accession>A0A4R7DUZ2</accession>
<dbReference type="RefSeq" id="WP_133618526.1">
    <property type="nucleotide sequence ID" value="NZ_SOAA01000051.1"/>
</dbReference>
<proteinExistence type="predicted"/>
<keyword evidence="1" id="KW-0472">Membrane</keyword>
<evidence type="ECO:0000256" key="1">
    <source>
        <dbReference type="SAM" id="Phobius"/>
    </source>
</evidence>
<sequence>MSEENNFFDKLHKKMTKTFTINEKQIDVYTVISLKFMKYFGEIKDSIEGTKEIFCELLYHVLDDKSKKKISLSELKELEDSKLIEIADEFVKSSETMKDVFKDKEKDENYFDVFIYGLEEENRKSYEQLKETLGKIKGKIQMPKFPKELFKTKEINFPNINIPKNYKPATFKNPLFEYNKPSNKPFDDVLSEKTKEIEEKYQNKFVVDDNTKCEICQQEIEGNFNWYHIVDKRDSKNSKVICSLYCLKEFGENFEGDINKYNIIEKSRCSAYYKCRDISNLRKMCERTETLTEPKSALISNIHNFCEPAQAGTVLATHKISQILDDFSEESNKQFRITKWMTILVIILTALNLVPIIKGFFINENQIEQDILKELKTNIPNTSRSINNNLESIESSLEDQKIVLFNLEEGVQQLNNLNVQDSNE</sequence>
<gene>
    <name evidence="2" type="ORF">BY453_1515</name>
</gene>
<name>A0A4R7DUZ2_9FIRM</name>
<protein>
    <submittedName>
        <fullName evidence="2">Uncharacterized protein</fullName>
    </submittedName>
</protein>
<reference evidence="2 3" key="1">
    <citation type="submission" date="2019-03" db="EMBL/GenBank/DDBJ databases">
        <title>Deep subsurface shale carbon reservoir microbial communities from Ohio and West Virginia, USA.</title>
        <authorList>
            <person name="Wrighton K."/>
        </authorList>
    </citation>
    <scope>NUCLEOTIDE SEQUENCE [LARGE SCALE GENOMIC DNA]</scope>
    <source>
        <strain evidence="2 3">UTICA-S4D12</strain>
    </source>
</reference>
<evidence type="ECO:0000313" key="2">
    <source>
        <dbReference type="EMBL" id="TDS25587.1"/>
    </source>
</evidence>
<dbReference type="Proteomes" id="UP000295758">
    <property type="component" value="Unassembled WGS sequence"/>
</dbReference>
<keyword evidence="1" id="KW-0812">Transmembrane</keyword>
<feature type="transmembrane region" description="Helical" evidence="1">
    <location>
        <begin position="340"/>
        <end position="361"/>
    </location>
</feature>
<evidence type="ECO:0000313" key="3">
    <source>
        <dbReference type="Proteomes" id="UP000295758"/>
    </source>
</evidence>
<dbReference type="EMBL" id="SOAA01000051">
    <property type="protein sequence ID" value="TDS25587.1"/>
    <property type="molecule type" value="Genomic_DNA"/>
</dbReference>
<comment type="caution">
    <text evidence="2">The sequence shown here is derived from an EMBL/GenBank/DDBJ whole genome shotgun (WGS) entry which is preliminary data.</text>
</comment>
<keyword evidence="1" id="KW-1133">Transmembrane helix</keyword>